<name>A0A3M7R7Z0_BRAPC</name>
<evidence type="ECO:0000256" key="5">
    <source>
        <dbReference type="ARBA" id="ARBA00022989"/>
    </source>
</evidence>
<keyword evidence="14" id="KW-1185">Reference proteome</keyword>
<keyword evidence="10 11" id="KW-0407">Ion channel</keyword>
<protein>
    <submittedName>
        <fullName evidence="13">Na+ channel domain containing</fullName>
    </submittedName>
</protein>
<comment type="subcellular location">
    <subcellularLocation>
        <location evidence="1">Membrane</location>
        <topology evidence="1">Multi-pass membrane protein</topology>
    </subcellularLocation>
</comment>
<dbReference type="EMBL" id="REGN01004004">
    <property type="protein sequence ID" value="RNA19646.1"/>
    <property type="molecule type" value="Genomic_DNA"/>
</dbReference>
<dbReference type="PRINTS" id="PR01078">
    <property type="entry name" value="AMINACHANNEL"/>
</dbReference>
<evidence type="ECO:0000256" key="2">
    <source>
        <dbReference type="ARBA" id="ARBA00022448"/>
    </source>
</evidence>
<keyword evidence="9 11" id="KW-0739">Sodium transport</keyword>
<evidence type="ECO:0000313" key="13">
    <source>
        <dbReference type="EMBL" id="RNA19646.1"/>
    </source>
</evidence>
<keyword evidence="5 12" id="KW-1133">Transmembrane helix</keyword>
<dbReference type="OrthoDB" id="5874059at2759"/>
<dbReference type="Gene3D" id="1.10.287.770">
    <property type="entry name" value="YojJ-like"/>
    <property type="match status" value="1"/>
</dbReference>
<evidence type="ECO:0000256" key="6">
    <source>
        <dbReference type="ARBA" id="ARBA00023053"/>
    </source>
</evidence>
<evidence type="ECO:0000256" key="7">
    <source>
        <dbReference type="ARBA" id="ARBA00023065"/>
    </source>
</evidence>
<dbReference type="PANTHER" id="PTHR11690:SF222">
    <property type="entry name" value="AMILORIDE-SENSITIVE SODIUM CHANNEL SUBUNIT GAMMA"/>
    <property type="match status" value="1"/>
</dbReference>
<dbReference type="PANTHER" id="PTHR11690">
    <property type="entry name" value="AMILORIDE-SENSITIVE SODIUM CHANNEL-RELATED"/>
    <property type="match status" value="1"/>
</dbReference>
<organism evidence="13 14">
    <name type="scientific">Brachionus plicatilis</name>
    <name type="common">Marine rotifer</name>
    <name type="synonym">Brachionus muelleri</name>
    <dbReference type="NCBI Taxonomy" id="10195"/>
    <lineage>
        <taxon>Eukaryota</taxon>
        <taxon>Metazoa</taxon>
        <taxon>Spiralia</taxon>
        <taxon>Gnathifera</taxon>
        <taxon>Rotifera</taxon>
        <taxon>Eurotatoria</taxon>
        <taxon>Monogononta</taxon>
        <taxon>Pseudotrocha</taxon>
        <taxon>Ploima</taxon>
        <taxon>Brachionidae</taxon>
        <taxon>Brachionus</taxon>
    </lineage>
</organism>
<evidence type="ECO:0000256" key="8">
    <source>
        <dbReference type="ARBA" id="ARBA00023136"/>
    </source>
</evidence>
<keyword evidence="3 11" id="KW-0894">Sodium channel</keyword>
<comment type="caution">
    <text evidence="13">The sequence shown here is derived from an EMBL/GenBank/DDBJ whole genome shotgun (WGS) entry which is preliminary data.</text>
</comment>
<keyword evidence="6" id="KW-0915">Sodium</keyword>
<keyword evidence="2 11" id="KW-0813">Transport</keyword>
<dbReference type="GO" id="GO:0015280">
    <property type="term" value="F:ligand-gated sodium channel activity"/>
    <property type="evidence" value="ECO:0007669"/>
    <property type="project" value="TreeGrafter"/>
</dbReference>
<gene>
    <name evidence="13" type="ORF">BpHYR1_050085</name>
</gene>
<evidence type="ECO:0000256" key="4">
    <source>
        <dbReference type="ARBA" id="ARBA00022692"/>
    </source>
</evidence>
<evidence type="ECO:0000256" key="3">
    <source>
        <dbReference type="ARBA" id="ARBA00022461"/>
    </source>
</evidence>
<dbReference type="Proteomes" id="UP000276133">
    <property type="component" value="Unassembled WGS sequence"/>
</dbReference>
<accession>A0A3M7R7Z0</accession>
<evidence type="ECO:0000256" key="9">
    <source>
        <dbReference type="ARBA" id="ARBA00023201"/>
    </source>
</evidence>
<dbReference type="GO" id="GO:0005886">
    <property type="term" value="C:plasma membrane"/>
    <property type="evidence" value="ECO:0007669"/>
    <property type="project" value="TreeGrafter"/>
</dbReference>
<proteinExistence type="inferred from homology"/>
<keyword evidence="4 11" id="KW-0812">Transmembrane</keyword>
<dbReference type="AlphaFoldDB" id="A0A3M7R7Z0"/>
<evidence type="ECO:0000256" key="1">
    <source>
        <dbReference type="ARBA" id="ARBA00004141"/>
    </source>
</evidence>
<dbReference type="InterPro" id="IPR001873">
    <property type="entry name" value="ENaC"/>
</dbReference>
<keyword evidence="8 12" id="KW-0472">Membrane</keyword>
<reference evidence="13 14" key="1">
    <citation type="journal article" date="2018" name="Sci. Rep.">
        <title>Genomic signatures of local adaptation to the degree of environmental predictability in rotifers.</title>
        <authorList>
            <person name="Franch-Gras L."/>
            <person name="Hahn C."/>
            <person name="Garcia-Roger E.M."/>
            <person name="Carmona M.J."/>
            <person name="Serra M."/>
            <person name="Gomez A."/>
        </authorList>
    </citation>
    <scope>NUCLEOTIDE SEQUENCE [LARGE SCALE GENOMIC DNA]</scope>
    <source>
        <strain evidence="13">HYR1</strain>
    </source>
</reference>
<sequence length="116" mass="13484">MEYTYQQSFADYPTKYYFEVIKKQDNAKDKYENLTFDSFKQSTLMVNVFYQELSSTFIKETELIRLQDLAASIGGLLGLFLGCSVLTFMEPIAFIFDVAYRLITVKNQINPSLQKI</sequence>
<evidence type="ECO:0000256" key="10">
    <source>
        <dbReference type="ARBA" id="ARBA00023303"/>
    </source>
</evidence>
<keyword evidence="7 11" id="KW-0406">Ion transport</keyword>
<evidence type="ECO:0000256" key="12">
    <source>
        <dbReference type="SAM" id="Phobius"/>
    </source>
</evidence>
<dbReference type="Pfam" id="PF00858">
    <property type="entry name" value="ASC"/>
    <property type="match status" value="1"/>
</dbReference>
<evidence type="ECO:0000313" key="14">
    <source>
        <dbReference type="Proteomes" id="UP000276133"/>
    </source>
</evidence>
<comment type="similarity">
    <text evidence="11">Belongs to the amiloride-sensitive sodium channel (TC 1.A.6) family.</text>
</comment>
<evidence type="ECO:0000256" key="11">
    <source>
        <dbReference type="RuleBase" id="RU000679"/>
    </source>
</evidence>
<feature type="transmembrane region" description="Helical" evidence="12">
    <location>
        <begin position="69"/>
        <end position="96"/>
    </location>
</feature>